<dbReference type="Proteomes" id="UP001377337">
    <property type="component" value="Chromosome"/>
</dbReference>
<dbReference type="SUPFAM" id="SSF55729">
    <property type="entry name" value="Acyl-CoA N-acyltransferases (Nat)"/>
    <property type="match status" value="1"/>
</dbReference>
<dbReference type="RefSeq" id="WP_338780766.1">
    <property type="nucleotide sequence ID" value="NZ_CP147407.1"/>
</dbReference>
<evidence type="ECO:0000313" key="2">
    <source>
        <dbReference type="EMBL" id="WXB97983.1"/>
    </source>
</evidence>
<proteinExistence type="predicted"/>
<name>A0ABZ2NJJ1_9BACI</name>
<accession>A0ABZ2NJJ1</accession>
<dbReference type="Gene3D" id="3.40.630.30">
    <property type="match status" value="1"/>
</dbReference>
<organism evidence="2 3">
    <name type="scientific">Metabacillus sediminis</name>
    <dbReference type="NCBI Taxonomy" id="3117746"/>
    <lineage>
        <taxon>Bacteria</taxon>
        <taxon>Bacillati</taxon>
        <taxon>Bacillota</taxon>
        <taxon>Bacilli</taxon>
        <taxon>Bacillales</taxon>
        <taxon>Bacillaceae</taxon>
        <taxon>Metabacillus</taxon>
    </lineage>
</organism>
<feature type="domain" description="N-acetyltransferase" evidence="1">
    <location>
        <begin position="118"/>
        <end position="257"/>
    </location>
</feature>
<evidence type="ECO:0000259" key="1">
    <source>
        <dbReference type="PROSITE" id="PS51186"/>
    </source>
</evidence>
<dbReference type="InterPro" id="IPR016181">
    <property type="entry name" value="Acyl_CoA_acyltransferase"/>
</dbReference>
<dbReference type="InterPro" id="IPR000182">
    <property type="entry name" value="GNAT_dom"/>
</dbReference>
<sequence length="261" mass="29966">MINLQEVLKLDFANLETFTTRKETAWGSLFLNENEPNYYDANHAHISKECLDPALLADEVIRFYQSRNIIPRFYLYQLENQLSLITELKAKGFQYEELISPVQLWTGHVTEKVKGRHVTIEKVNQGNLSEALQIQGSIKEFGGKEVIEKIFKKQFSHPSFTHYLLRYDGKACGAACMFEEKNQARVESVATLQSFRGKGLIGDLLSFIQEEAVRKHIDKLWVLPINERVENVYSRYGFETIAAMKTGHAFLGGKNIKEIQS</sequence>
<protein>
    <submittedName>
        <fullName evidence="2">GNAT family N-acetyltransferase</fullName>
    </submittedName>
</protein>
<dbReference type="CDD" id="cd04301">
    <property type="entry name" value="NAT_SF"/>
    <property type="match status" value="1"/>
</dbReference>
<dbReference type="PROSITE" id="PS51186">
    <property type="entry name" value="GNAT"/>
    <property type="match status" value="1"/>
</dbReference>
<keyword evidence="3" id="KW-1185">Reference proteome</keyword>
<gene>
    <name evidence="2" type="ORF">WCV65_05770</name>
</gene>
<dbReference type="Pfam" id="PF00583">
    <property type="entry name" value="Acetyltransf_1"/>
    <property type="match status" value="1"/>
</dbReference>
<dbReference type="EMBL" id="CP147407">
    <property type="protein sequence ID" value="WXB97983.1"/>
    <property type="molecule type" value="Genomic_DNA"/>
</dbReference>
<evidence type="ECO:0000313" key="3">
    <source>
        <dbReference type="Proteomes" id="UP001377337"/>
    </source>
</evidence>
<reference evidence="2 3" key="1">
    <citation type="submission" date="2024-02" db="EMBL/GenBank/DDBJ databases">
        <title>Seven novel Bacillus-like species.</title>
        <authorList>
            <person name="Liu G."/>
        </authorList>
    </citation>
    <scope>NUCLEOTIDE SEQUENCE [LARGE SCALE GENOMIC DNA]</scope>
    <source>
        <strain evidence="2 3">FJAT-52054</strain>
    </source>
</reference>